<feature type="region of interest" description="Disordered" evidence="8">
    <location>
        <begin position="445"/>
        <end position="468"/>
    </location>
</feature>
<evidence type="ECO:0000256" key="8">
    <source>
        <dbReference type="SAM" id="MobiDB-lite"/>
    </source>
</evidence>
<evidence type="ECO:0000256" key="9">
    <source>
        <dbReference type="SAM" id="Phobius"/>
    </source>
</evidence>
<feature type="transmembrane region" description="Helical" evidence="9">
    <location>
        <begin position="535"/>
        <end position="561"/>
    </location>
</feature>
<feature type="transmembrane region" description="Helical" evidence="9">
    <location>
        <begin position="116"/>
        <end position="133"/>
    </location>
</feature>
<feature type="transmembrane region" description="Helical" evidence="9">
    <location>
        <begin position="75"/>
        <end position="104"/>
    </location>
</feature>
<feature type="transmembrane region" description="Helical" evidence="9">
    <location>
        <begin position="582"/>
        <end position="601"/>
    </location>
</feature>
<dbReference type="InterPro" id="IPR001750">
    <property type="entry name" value="ND/Mrp_TM"/>
</dbReference>
<feature type="domain" description="NADH:quinone oxidoreductase/Mrp antiporter transmembrane" evidence="10">
    <location>
        <begin position="134"/>
        <end position="421"/>
    </location>
</feature>
<comment type="similarity">
    <text evidence="2">Belongs to the CPA3 antiporters (TC 2.A.63) subunit D family.</text>
</comment>
<comment type="caution">
    <text evidence="11">The sequence shown here is derived from an EMBL/GenBank/DDBJ whole genome shotgun (WGS) entry which is preliminary data.</text>
</comment>
<evidence type="ECO:0000256" key="5">
    <source>
        <dbReference type="ARBA" id="ARBA00022989"/>
    </source>
</evidence>
<evidence type="ECO:0000259" key="10">
    <source>
        <dbReference type="Pfam" id="PF00361"/>
    </source>
</evidence>
<keyword evidence="12" id="KW-1185">Reference proteome</keyword>
<feature type="transmembrane region" description="Helical" evidence="9">
    <location>
        <begin position="6"/>
        <end position="27"/>
    </location>
</feature>
<evidence type="ECO:0000256" key="2">
    <source>
        <dbReference type="ARBA" id="ARBA00005346"/>
    </source>
</evidence>
<dbReference type="Proteomes" id="UP000523447">
    <property type="component" value="Unassembled WGS sequence"/>
</dbReference>
<dbReference type="PANTHER" id="PTHR42703:SF1">
    <property type="entry name" value="NA(+)_H(+) ANTIPORTER SUBUNIT D1"/>
    <property type="match status" value="1"/>
</dbReference>
<dbReference type="GO" id="GO:0005886">
    <property type="term" value="C:plasma membrane"/>
    <property type="evidence" value="ECO:0007669"/>
    <property type="project" value="UniProtKB-SubCell"/>
</dbReference>
<feature type="transmembrane region" description="Helical" evidence="9">
    <location>
        <begin position="168"/>
        <end position="191"/>
    </location>
</feature>
<gene>
    <name evidence="11" type="ORF">HGA07_19505</name>
</gene>
<feature type="transmembrane region" description="Helical" evidence="9">
    <location>
        <begin position="413"/>
        <end position="434"/>
    </location>
</feature>
<evidence type="ECO:0000313" key="12">
    <source>
        <dbReference type="Proteomes" id="UP000523447"/>
    </source>
</evidence>
<evidence type="ECO:0000256" key="4">
    <source>
        <dbReference type="ARBA" id="ARBA00022692"/>
    </source>
</evidence>
<keyword evidence="5 9" id="KW-1133">Transmembrane helix</keyword>
<sequence length="602" mass="62088">MGGSASALPPLIVVVPIAGACLLLVLGRIAGRRVVDALALATAATTAGLAGWLLAETGSGAVVTWSGGWRPDPRFAVGIVLVADRLGAAMALLIAVLTTTALLFGWRYFDTLRAHYPALLLLFTAGMAGFTLTGDLFDMFVFFELMSVAAYALTGLEIEDPESVQGGLNFAVVNSLGAYLCLFGIGLLYARTGQLGLPQLSVAVERDGPDALVLIAFGLIATGWLVKAAVVPFHFWLADAHAVAPAPVCVLFSGAMAPLGIYGVARVYWTVFDTVLPATGAHRMMLVLAVCTALLGTVMCVLQRHVKRLLAYSTIAHIGLFLLGVAALSPEGVAASAVYLAGHAAVKGALFLMAGMLLSRYRSLDEVHLYGRARHHRMVGVAFALAGLMLSGIPLSGTGFGKALLEESTSSPVLTALVIAVSAVTGAAVLRVGLRVFFGVGRPPQPSSGADETTGTHETPDADTPPGRPPATMLAAVFALLGAGVLCGLPGRFGHEVAAAAADFCDRIGYRDRALTGNSAAPAVPDIGWTAHGTMLGLVSATLAVALALLAVHAGTLARYAESGPLTAARRTLHRLHSGHPGDYAAWLVLGCAAVIGLLWIG</sequence>
<keyword evidence="6 9" id="KW-0472">Membrane</keyword>
<dbReference type="AlphaFoldDB" id="A0A7X6M135"/>
<evidence type="ECO:0000256" key="7">
    <source>
        <dbReference type="RuleBase" id="RU000320"/>
    </source>
</evidence>
<evidence type="ECO:0000313" key="11">
    <source>
        <dbReference type="EMBL" id="NKY87809.1"/>
    </source>
</evidence>
<protein>
    <submittedName>
        <fullName evidence="11">NADH dehydrogenase</fullName>
    </submittedName>
</protein>
<evidence type="ECO:0000256" key="1">
    <source>
        <dbReference type="ARBA" id="ARBA00004651"/>
    </source>
</evidence>
<dbReference type="Pfam" id="PF00361">
    <property type="entry name" value="Proton_antipo_M"/>
    <property type="match status" value="1"/>
</dbReference>
<feature type="transmembrane region" description="Helical" evidence="9">
    <location>
        <begin position="334"/>
        <end position="358"/>
    </location>
</feature>
<feature type="transmembrane region" description="Helical" evidence="9">
    <location>
        <begin position="281"/>
        <end position="302"/>
    </location>
</feature>
<name>A0A7X6M135_9NOCA</name>
<feature type="transmembrane region" description="Helical" evidence="9">
    <location>
        <begin position="34"/>
        <end position="55"/>
    </location>
</feature>
<feature type="transmembrane region" description="Helical" evidence="9">
    <location>
        <begin position="139"/>
        <end position="156"/>
    </location>
</feature>
<feature type="transmembrane region" description="Helical" evidence="9">
    <location>
        <begin position="309"/>
        <end position="328"/>
    </location>
</feature>
<evidence type="ECO:0000256" key="3">
    <source>
        <dbReference type="ARBA" id="ARBA00022475"/>
    </source>
</evidence>
<evidence type="ECO:0000256" key="6">
    <source>
        <dbReference type="ARBA" id="ARBA00023136"/>
    </source>
</evidence>
<dbReference type="InterPro" id="IPR050586">
    <property type="entry name" value="CPA3_Na-H_Antiporter_D"/>
</dbReference>
<feature type="transmembrane region" description="Helical" evidence="9">
    <location>
        <begin position="211"/>
        <end position="236"/>
    </location>
</feature>
<feature type="transmembrane region" description="Helical" evidence="9">
    <location>
        <begin position="248"/>
        <end position="269"/>
    </location>
</feature>
<dbReference type="RefSeq" id="WP_040723317.1">
    <property type="nucleotide sequence ID" value="NZ_CAWPHS010000014.1"/>
</dbReference>
<keyword evidence="3" id="KW-1003">Cell membrane</keyword>
<proteinExistence type="inferred from homology"/>
<keyword evidence="4 7" id="KW-0812">Transmembrane</keyword>
<reference evidence="11 12" key="1">
    <citation type="submission" date="2020-04" db="EMBL/GenBank/DDBJ databases">
        <title>MicrobeNet Type strains.</title>
        <authorList>
            <person name="Nicholson A.C."/>
        </authorList>
    </citation>
    <scope>NUCLEOTIDE SEQUENCE [LARGE SCALE GENOMIC DNA]</scope>
    <source>
        <strain evidence="11 12">DSM 44445</strain>
    </source>
</reference>
<accession>A0A7X6M135</accession>
<dbReference type="PANTHER" id="PTHR42703">
    <property type="entry name" value="NADH DEHYDROGENASE"/>
    <property type="match status" value="1"/>
</dbReference>
<organism evidence="11 12">
    <name type="scientific">Nocardia veterana</name>
    <dbReference type="NCBI Taxonomy" id="132249"/>
    <lineage>
        <taxon>Bacteria</taxon>
        <taxon>Bacillati</taxon>
        <taxon>Actinomycetota</taxon>
        <taxon>Actinomycetes</taxon>
        <taxon>Mycobacteriales</taxon>
        <taxon>Nocardiaceae</taxon>
        <taxon>Nocardia</taxon>
    </lineage>
</organism>
<feature type="transmembrane region" description="Helical" evidence="9">
    <location>
        <begin position="379"/>
        <end position="401"/>
    </location>
</feature>
<dbReference type="EMBL" id="JAAXPE010000021">
    <property type="protein sequence ID" value="NKY87809.1"/>
    <property type="molecule type" value="Genomic_DNA"/>
</dbReference>
<comment type="subcellular location">
    <subcellularLocation>
        <location evidence="1">Cell membrane</location>
        <topology evidence="1">Multi-pass membrane protein</topology>
    </subcellularLocation>
    <subcellularLocation>
        <location evidence="7">Membrane</location>
        <topology evidence="7">Multi-pass membrane protein</topology>
    </subcellularLocation>
</comment>